<reference evidence="2" key="1">
    <citation type="submission" date="2020-09" db="EMBL/GenBank/DDBJ databases">
        <title>Leviviricetes taxonomy.</title>
        <authorList>
            <person name="Stockdale S.R."/>
            <person name="Callanan J."/>
            <person name="Adriaenssens E.M."/>
            <person name="Kuhn J.H."/>
            <person name="Rumnieks J."/>
            <person name="Shkoporov A."/>
            <person name="Draper L.A."/>
            <person name="Ross P."/>
            <person name="Hill C."/>
        </authorList>
    </citation>
    <scope>NUCLEOTIDE SEQUENCE</scope>
</reference>
<accession>A0A8S5KXW2</accession>
<sequence length="43" mass="4618">MDAGEDPVVGKANAILAVISTLLVPATVVFRLVQSLLRARKRK</sequence>
<proteinExistence type="predicted"/>
<keyword evidence="1" id="KW-0812">Transmembrane</keyword>
<dbReference type="Proteomes" id="UP000678576">
    <property type="component" value="Segment"/>
</dbReference>
<gene>
    <name evidence="2" type="primary">Gerhypos.3_19_4</name>
</gene>
<dbReference type="KEGG" id="vg:80398590"/>
<keyword evidence="1" id="KW-1133">Transmembrane helix</keyword>
<organism evidence="2 3">
    <name type="scientific">ssRNA phage Gerhypos.3_19</name>
    <dbReference type="NCBI Taxonomy" id="2786292"/>
    <lineage>
        <taxon>Viruses</taxon>
        <taxon>Riboviria</taxon>
        <taxon>Orthornavirae</taxon>
        <taxon>Lenarviricota</taxon>
        <taxon>Leviviricetes</taxon>
        <taxon>Norzivirales</taxon>
        <taxon>Fiersviridae</taxon>
        <taxon>Mihkrovirus</taxon>
        <taxon>Mihkrovirus soladaptatum</taxon>
    </lineage>
</organism>
<feature type="transmembrane region" description="Helical" evidence="1">
    <location>
        <begin position="12"/>
        <end position="33"/>
    </location>
</feature>
<protein>
    <submittedName>
        <fullName evidence="2">Uncharacterized protein</fullName>
    </submittedName>
</protein>
<evidence type="ECO:0000313" key="2">
    <source>
        <dbReference type="EMBL" id="DAD50112.1"/>
    </source>
</evidence>
<dbReference type="EMBL" id="BK013434">
    <property type="protein sequence ID" value="DAD50112.1"/>
    <property type="molecule type" value="Genomic_RNA"/>
</dbReference>
<evidence type="ECO:0000313" key="3">
    <source>
        <dbReference type="Proteomes" id="UP000678576"/>
    </source>
</evidence>
<keyword evidence="1" id="KW-0472">Membrane</keyword>
<evidence type="ECO:0000256" key="1">
    <source>
        <dbReference type="SAM" id="Phobius"/>
    </source>
</evidence>
<name>A0A8S5KXW2_9VIRU</name>
<dbReference type="RefSeq" id="YP_010769543.1">
    <property type="nucleotide sequence ID" value="NC_074006.1"/>
</dbReference>
<dbReference type="GeneID" id="80398590"/>
<keyword evidence="3" id="KW-1185">Reference proteome</keyword>